<keyword evidence="2" id="KW-1185">Reference proteome</keyword>
<evidence type="ECO:0000313" key="1">
    <source>
        <dbReference type="EMBL" id="MFC0202372.1"/>
    </source>
</evidence>
<evidence type="ECO:0000313" key="2">
    <source>
        <dbReference type="Proteomes" id="UP001589795"/>
    </source>
</evidence>
<accession>A0ABV6CPL2</accession>
<dbReference type="RefSeq" id="WP_265508649.1">
    <property type="nucleotide sequence ID" value="NZ_JAOTBE010000095.1"/>
</dbReference>
<dbReference type="EMBL" id="JBHLWQ010000185">
    <property type="protein sequence ID" value="MFC0202372.1"/>
    <property type="molecule type" value="Genomic_DNA"/>
</dbReference>
<reference evidence="1 2" key="1">
    <citation type="submission" date="2024-09" db="EMBL/GenBank/DDBJ databases">
        <authorList>
            <person name="Sun Q."/>
            <person name="Mori K."/>
        </authorList>
    </citation>
    <scope>NUCLEOTIDE SEQUENCE [LARGE SCALE GENOMIC DNA]</scope>
    <source>
        <strain evidence="1 2">CCM 7904</strain>
    </source>
</reference>
<comment type="caution">
    <text evidence="1">The sequence shown here is derived from an EMBL/GenBank/DDBJ whole genome shotgun (WGS) entry which is preliminary data.</text>
</comment>
<proteinExistence type="predicted"/>
<dbReference type="Proteomes" id="UP001589795">
    <property type="component" value="Unassembled WGS sequence"/>
</dbReference>
<organism evidence="1 2">
    <name type="scientific">Paracoccus rhizosphaerae</name>
    <dbReference type="NCBI Taxonomy" id="1133347"/>
    <lineage>
        <taxon>Bacteria</taxon>
        <taxon>Pseudomonadati</taxon>
        <taxon>Pseudomonadota</taxon>
        <taxon>Alphaproteobacteria</taxon>
        <taxon>Rhodobacterales</taxon>
        <taxon>Paracoccaceae</taxon>
        <taxon>Paracoccus</taxon>
    </lineage>
</organism>
<name>A0ABV6CPL2_9RHOB</name>
<sequence>MARLTGVGLIRGYRAEIVLERTANVTHVIVTVSLAQQLNVHFVRLKPHIRALAEITERIATGGGNDNELLLVSWIQGLGFQSRHLVDQTDDESAWR</sequence>
<gene>
    <name evidence="1" type="ORF">ACFFIZ_19195</name>
</gene>
<protein>
    <submittedName>
        <fullName evidence="1">Uncharacterized protein</fullName>
    </submittedName>
</protein>